<feature type="domain" description="Flagellar basal body rod protein N-terminal" evidence="7">
    <location>
        <begin position="21"/>
        <end position="39"/>
    </location>
</feature>
<evidence type="ECO:0000313" key="9">
    <source>
        <dbReference type="Proteomes" id="UP000322619"/>
    </source>
</evidence>
<keyword evidence="8" id="KW-0282">Flagellum</keyword>
<reference evidence="8 9" key="1">
    <citation type="submission" date="2019-08" db="EMBL/GenBank/DDBJ databases">
        <title>Isolation and enrichment of carboxydotrophic bacteria from anaerobic sludge for the production of bio-based chemicals from syngas.</title>
        <authorList>
            <person name="Antares A.L."/>
            <person name="Moreira J."/>
            <person name="Diender M."/>
            <person name="Parshina S.N."/>
            <person name="Stams A.J.M."/>
            <person name="Alves M."/>
            <person name="Alves J.I."/>
            <person name="Sousa D.Z."/>
        </authorList>
    </citation>
    <scope>NUCLEOTIDE SEQUENCE [LARGE SCALE GENOMIC DNA]</scope>
    <source>
        <strain evidence="8 9">JM</strain>
    </source>
</reference>
<dbReference type="Pfam" id="PF00460">
    <property type="entry name" value="Flg_bb_rod"/>
    <property type="match status" value="1"/>
</dbReference>
<dbReference type="GO" id="GO:0071973">
    <property type="term" value="P:bacterial-type flagellum-dependent cell motility"/>
    <property type="evidence" value="ECO:0007669"/>
    <property type="project" value="InterPro"/>
</dbReference>
<evidence type="ECO:0000256" key="5">
    <source>
        <dbReference type="ARBA" id="ARBA00024934"/>
    </source>
</evidence>
<dbReference type="InterPro" id="IPR019776">
    <property type="entry name" value="Flagellar_basal_body_rod_CS"/>
</dbReference>
<comment type="function">
    <text evidence="5 6">Structural component of flagellum, the bacterial motility apparatus. Part of the rod structure of flagellar basal body.</text>
</comment>
<evidence type="ECO:0000259" key="7">
    <source>
        <dbReference type="Pfam" id="PF00460"/>
    </source>
</evidence>
<keyword evidence="4 6" id="KW-0975">Bacterial flagellum</keyword>
<protein>
    <recommendedName>
        <fullName evidence="3 6">Flagellar basal body rod protein FlgB</fullName>
    </recommendedName>
</protein>
<keyword evidence="8" id="KW-0966">Cell projection</keyword>
<dbReference type="PIRSF" id="PIRSF002889">
    <property type="entry name" value="Rod_FlgB"/>
    <property type="match status" value="1"/>
</dbReference>
<accession>A0A5D0WP61</accession>
<dbReference type="InterPro" id="IPR006300">
    <property type="entry name" value="FlgB"/>
</dbReference>
<name>A0A5D0WP61_9FIRM</name>
<comment type="subcellular location">
    <subcellularLocation>
        <location evidence="1 6">Bacterial flagellum basal body</location>
    </subcellularLocation>
</comment>
<dbReference type="EMBL" id="VSLA01000013">
    <property type="protein sequence ID" value="TYC85979.1"/>
    <property type="molecule type" value="Genomic_DNA"/>
</dbReference>
<gene>
    <name evidence="8" type="primary">flgB</name>
    <name evidence="8" type="ORF">FXB42_08980</name>
</gene>
<comment type="similarity">
    <text evidence="2 6">Belongs to the flagella basal body rod proteins family.</text>
</comment>
<comment type="caution">
    <text evidence="8">The sequence shown here is derived from an EMBL/GenBank/DDBJ whole genome shotgun (WGS) entry which is preliminary data.</text>
</comment>
<dbReference type="RefSeq" id="WP_148637521.1">
    <property type="nucleotide sequence ID" value="NZ_VSLA01000013.1"/>
</dbReference>
<evidence type="ECO:0000256" key="4">
    <source>
        <dbReference type="ARBA" id="ARBA00023143"/>
    </source>
</evidence>
<evidence type="ECO:0000256" key="3">
    <source>
        <dbReference type="ARBA" id="ARBA00014376"/>
    </source>
</evidence>
<dbReference type="PROSITE" id="PS00588">
    <property type="entry name" value="FLAGELLA_BB_ROD"/>
    <property type="match status" value="1"/>
</dbReference>
<organism evidence="8 9">
    <name type="scientific">Acetobacterium wieringae</name>
    <dbReference type="NCBI Taxonomy" id="52694"/>
    <lineage>
        <taxon>Bacteria</taxon>
        <taxon>Bacillati</taxon>
        <taxon>Bacillota</taxon>
        <taxon>Clostridia</taxon>
        <taxon>Eubacteriales</taxon>
        <taxon>Eubacteriaceae</taxon>
        <taxon>Acetobacterium</taxon>
    </lineage>
</organism>
<evidence type="ECO:0000256" key="6">
    <source>
        <dbReference type="PIRNR" id="PIRNR002889"/>
    </source>
</evidence>
<dbReference type="Proteomes" id="UP000322619">
    <property type="component" value="Unassembled WGS sequence"/>
</dbReference>
<evidence type="ECO:0000313" key="8">
    <source>
        <dbReference type="EMBL" id="TYC85979.1"/>
    </source>
</evidence>
<sequence length="134" mass="14904">MMIGDSITSALYQKALDGTWQRQKATSNNIANSETPGYKAVKVNFEDSLKAEINKLKTTGSSNAFLDKMESIQSIENSKISVYEGATSSRLDENNVDLESENIDMSKSVLQYYYLVRGFSDSYSRLKYAVNGGK</sequence>
<proteinExistence type="inferred from homology"/>
<comment type="subunit">
    <text evidence="6">The basal body constitutes a major portion of the flagellar organelle and consists of a number of rings mounted on a central rod.</text>
</comment>
<dbReference type="InterPro" id="IPR001444">
    <property type="entry name" value="Flag_bb_rod_N"/>
</dbReference>
<evidence type="ECO:0000256" key="2">
    <source>
        <dbReference type="ARBA" id="ARBA00009677"/>
    </source>
</evidence>
<keyword evidence="8" id="KW-0969">Cilium</keyword>
<evidence type="ECO:0000256" key="1">
    <source>
        <dbReference type="ARBA" id="ARBA00004117"/>
    </source>
</evidence>
<dbReference type="NCBIfam" id="TIGR01396">
    <property type="entry name" value="FlgB"/>
    <property type="match status" value="1"/>
</dbReference>
<dbReference type="GO" id="GO:0030694">
    <property type="term" value="C:bacterial-type flagellum basal body, rod"/>
    <property type="evidence" value="ECO:0007669"/>
    <property type="project" value="InterPro"/>
</dbReference>
<dbReference type="AlphaFoldDB" id="A0A5D0WP61"/>